<dbReference type="PANTHER" id="PTHR30273">
    <property type="entry name" value="PERIPLASMIC SIGNAL SENSOR AND SIGMA FACTOR ACTIVATOR FECR-RELATED"/>
    <property type="match status" value="1"/>
</dbReference>
<accession>A0A1H7U9R2</accession>
<organism evidence="4 5">
    <name type="scientific">Paraburkholderia caballeronis</name>
    <dbReference type="NCBI Taxonomy" id="416943"/>
    <lineage>
        <taxon>Bacteria</taxon>
        <taxon>Pseudomonadati</taxon>
        <taxon>Pseudomonadota</taxon>
        <taxon>Betaproteobacteria</taxon>
        <taxon>Burkholderiales</taxon>
        <taxon>Burkholderiaceae</taxon>
        <taxon>Paraburkholderia</taxon>
    </lineage>
</organism>
<dbReference type="RefSeq" id="WP_090545271.1">
    <property type="nucleotide sequence ID" value="NZ_FNSR01000001.1"/>
</dbReference>
<name>A0A1H7U9R2_9BURK</name>
<feature type="domain" description="FecR protein" evidence="2">
    <location>
        <begin position="120"/>
        <end position="215"/>
    </location>
</feature>
<gene>
    <name evidence="4" type="ORF">SAMN05192542_11858</name>
</gene>
<proteinExistence type="predicted"/>
<dbReference type="PIRSF" id="PIRSF018266">
    <property type="entry name" value="FecR"/>
    <property type="match status" value="1"/>
</dbReference>
<evidence type="ECO:0000259" key="2">
    <source>
        <dbReference type="Pfam" id="PF04773"/>
    </source>
</evidence>
<dbReference type="Gene3D" id="2.60.120.1440">
    <property type="match status" value="1"/>
</dbReference>
<keyword evidence="5" id="KW-1185">Reference proteome</keyword>
<dbReference type="Pfam" id="PF16220">
    <property type="entry name" value="DUF4880"/>
    <property type="match status" value="1"/>
</dbReference>
<feature type="domain" description="FecR N-terminal" evidence="3">
    <location>
        <begin position="24"/>
        <end position="64"/>
    </location>
</feature>
<protein>
    <submittedName>
        <fullName evidence="4">FecR family protein</fullName>
    </submittedName>
</protein>
<dbReference type="GO" id="GO:0016989">
    <property type="term" value="F:sigma factor antagonist activity"/>
    <property type="evidence" value="ECO:0007669"/>
    <property type="project" value="TreeGrafter"/>
</dbReference>
<keyword evidence="1" id="KW-0472">Membrane</keyword>
<dbReference type="Pfam" id="PF04773">
    <property type="entry name" value="FecR"/>
    <property type="match status" value="1"/>
</dbReference>
<dbReference type="EMBL" id="FOAJ01000018">
    <property type="protein sequence ID" value="SEL93681.1"/>
    <property type="molecule type" value="Genomic_DNA"/>
</dbReference>
<dbReference type="InterPro" id="IPR006860">
    <property type="entry name" value="FecR"/>
</dbReference>
<dbReference type="InterPro" id="IPR012373">
    <property type="entry name" value="Ferrdict_sens_TM"/>
</dbReference>
<evidence type="ECO:0000313" key="4">
    <source>
        <dbReference type="EMBL" id="SEL93681.1"/>
    </source>
</evidence>
<feature type="transmembrane region" description="Helical" evidence="1">
    <location>
        <begin position="91"/>
        <end position="109"/>
    </location>
</feature>
<dbReference type="PANTHER" id="PTHR30273:SF2">
    <property type="entry name" value="PROTEIN FECR"/>
    <property type="match status" value="1"/>
</dbReference>
<sequence length="329" mass="36241">MADRAYPQTRRARTRRLADDVVAEAADWLVRMQSGELTADERAELERWRNRSPAHADAWSRATQVLATFSRVPSPFSGDALRQLRGRRRQVLRGLGALLIGAPSAWLAWRAMPWSEWTADCRTAAGERKRIELADGTQLVLNTATAVDVAFSAGERRLRLVAGEILVTTGHDPSAARYRPFVVQTAQGIAQALGTRFTVRVDGEATRVAVFDGTVAIRPARSSDRQLLRAGDEADFRETDVSAVRAADPSASSWEQGMFVARHVRLADLIGELARYRSGVLRCDPAVADLRVSGAFPVDDTDASLVLLTRTLPVRLASLTPYWITVEPR</sequence>
<dbReference type="Proteomes" id="UP000199120">
    <property type="component" value="Unassembled WGS sequence"/>
</dbReference>
<dbReference type="AlphaFoldDB" id="A0A1H7U9R2"/>
<evidence type="ECO:0000313" key="5">
    <source>
        <dbReference type="Proteomes" id="UP000199120"/>
    </source>
</evidence>
<keyword evidence="1" id="KW-1133">Transmembrane helix</keyword>
<dbReference type="InterPro" id="IPR032623">
    <property type="entry name" value="FecR_N"/>
</dbReference>
<evidence type="ECO:0000259" key="3">
    <source>
        <dbReference type="Pfam" id="PF16220"/>
    </source>
</evidence>
<reference evidence="5" key="1">
    <citation type="submission" date="2016-10" db="EMBL/GenBank/DDBJ databases">
        <authorList>
            <person name="Varghese N."/>
            <person name="Submissions S."/>
        </authorList>
    </citation>
    <scope>NUCLEOTIDE SEQUENCE [LARGE SCALE GENOMIC DNA]</scope>
    <source>
        <strain evidence="5">LMG 26416</strain>
    </source>
</reference>
<evidence type="ECO:0000256" key="1">
    <source>
        <dbReference type="SAM" id="Phobius"/>
    </source>
</evidence>
<dbReference type="STRING" id="416943.SAMN05445871_2505"/>
<dbReference type="OrthoDB" id="1100567at2"/>
<keyword evidence="1" id="KW-0812">Transmembrane</keyword>